<sequence length="226" mass="26132">MNNLLVVCETIQDEVTKVLEKVEFTGDMVWMNASLHNEPSRLRSELQKVIDNHIGYDNVLLGYGNCGNSIVGLKATHSNIVFPVTSDCISMLLCNRKDIDDIRKNTYFLTKGWINGEKSLFVEYKYCLERYGEKRAKRIFSAMLKHYENLMLIDTNAYDIDYYGDIAQDLAKKTSLRFVVEEGSLSILEKLLSEKWDESFEIIKPGEQIIYKHFGQIAVDEMSQRF</sequence>
<accession>A0A366I763</accession>
<proteinExistence type="predicted"/>
<comment type="caution">
    <text evidence="2">The sequence shown here is derived from an EMBL/GenBank/DDBJ whole genome shotgun (WGS) entry which is preliminary data.</text>
</comment>
<dbReference type="Pfam" id="PF07796">
    <property type="entry name" value="DUF1638"/>
    <property type="match status" value="1"/>
</dbReference>
<dbReference type="InterPro" id="IPR012437">
    <property type="entry name" value="DUF1638"/>
</dbReference>
<evidence type="ECO:0000313" key="3">
    <source>
        <dbReference type="Proteomes" id="UP000253490"/>
    </source>
</evidence>
<dbReference type="Proteomes" id="UP000253490">
    <property type="component" value="Unassembled WGS sequence"/>
</dbReference>
<name>A0A366I763_9FIRM</name>
<dbReference type="OrthoDB" id="9787351at2"/>
<organism evidence="2 3">
    <name type="scientific">Alkalibaculum bacchi</name>
    <dbReference type="NCBI Taxonomy" id="645887"/>
    <lineage>
        <taxon>Bacteria</taxon>
        <taxon>Bacillati</taxon>
        <taxon>Bacillota</taxon>
        <taxon>Clostridia</taxon>
        <taxon>Eubacteriales</taxon>
        <taxon>Eubacteriaceae</taxon>
        <taxon>Alkalibaculum</taxon>
    </lineage>
</organism>
<dbReference type="EMBL" id="QNRX01000010">
    <property type="protein sequence ID" value="RBP63272.1"/>
    <property type="molecule type" value="Genomic_DNA"/>
</dbReference>
<dbReference type="AlphaFoldDB" id="A0A366I763"/>
<protein>
    <submittedName>
        <fullName evidence="2">Uncharacterized protein DUF1638</fullName>
    </submittedName>
</protein>
<evidence type="ECO:0000259" key="1">
    <source>
        <dbReference type="Pfam" id="PF07796"/>
    </source>
</evidence>
<dbReference type="RefSeq" id="WP_113920794.1">
    <property type="nucleotide sequence ID" value="NZ_QNRX01000010.1"/>
</dbReference>
<evidence type="ECO:0000313" key="2">
    <source>
        <dbReference type="EMBL" id="RBP63272.1"/>
    </source>
</evidence>
<keyword evidence="3" id="KW-1185">Reference proteome</keyword>
<gene>
    <name evidence="2" type="ORF">DES36_11015</name>
</gene>
<reference evidence="2 3" key="1">
    <citation type="submission" date="2018-06" db="EMBL/GenBank/DDBJ databases">
        <title>Genomic Encyclopedia of Type Strains, Phase IV (KMG-IV): sequencing the most valuable type-strain genomes for metagenomic binning, comparative biology and taxonomic classification.</title>
        <authorList>
            <person name="Goeker M."/>
        </authorList>
    </citation>
    <scope>NUCLEOTIDE SEQUENCE [LARGE SCALE GENOMIC DNA]</scope>
    <source>
        <strain evidence="2 3">DSM 22112</strain>
    </source>
</reference>
<feature type="domain" description="DUF1638" evidence="1">
    <location>
        <begin position="30"/>
        <end position="192"/>
    </location>
</feature>